<reference evidence="13 14" key="1">
    <citation type="submission" date="2018-04" db="EMBL/GenBank/DDBJ databases">
        <title>Sphingobacterium cortibacter sp. nov.</title>
        <authorList>
            <person name="Li Y."/>
        </authorList>
    </citation>
    <scope>NUCLEOTIDE SEQUENCE [LARGE SCALE GENOMIC DNA]</scope>
    <source>
        <strain evidence="13 14">2c-3</strain>
    </source>
</reference>
<evidence type="ECO:0000256" key="4">
    <source>
        <dbReference type="ARBA" id="ARBA00022692"/>
    </source>
</evidence>
<feature type="domain" description="TonB-dependent receptor-like beta-barrel" evidence="11">
    <location>
        <begin position="326"/>
        <end position="695"/>
    </location>
</feature>
<dbReference type="InterPro" id="IPR008969">
    <property type="entry name" value="CarboxyPept-like_regulatory"/>
</dbReference>
<keyword evidence="5 9" id="KW-0798">TonB box</keyword>
<dbReference type="PANTHER" id="PTHR30069">
    <property type="entry name" value="TONB-DEPENDENT OUTER MEMBRANE RECEPTOR"/>
    <property type="match status" value="1"/>
</dbReference>
<evidence type="ECO:0000259" key="11">
    <source>
        <dbReference type="Pfam" id="PF00593"/>
    </source>
</evidence>
<comment type="subcellular location">
    <subcellularLocation>
        <location evidence="1 8">Cell outer membrane</location>
        <topology evidence="1 8">Multi-pass membrane protein</topology>
    </subcellularLocation>
</comment>
<evidence type="ECO:0000256" key="10">
    <source>
        <dbReference type="SAM" id="SignalP"/>
    </source>
</evidence>
<evidence type="ECO:0000256" key="6">
    <source>
        <dbReference type="ARBA" id="ARBA00023136"/>
    </source>
</evidence>
<comment type="caution">
    <text evidence="13">The sequence shown here is derived from an EMBL/GenBank/DDBJ whole genome shotgun (WGS) entry which is preliminary data.</text>
</comment>
<dbReference type="InterPro" id="IPR036942">
    <property type="entry name" value="Beta-barrel_TonB_sf"/>
</dbReference>
<keyword evidence="14" id="KW-1185">Reference proteome</keyword>
<dbReference type="InterPro" id="IPR039426">
    <property type="entry name" value="TonB-dep_rcpt-like"/>
</dbReference>
<evidence type="ECO:0000256" key="7">
    <source>
        <dbReference type="ARBA" id="ARBA00023237"/>
    </source>
</evidence>
<dbReference type="SUPFAM" id="SSF56935">
    <property type="entry name" value="Porins"/>
    <property type="match status" value="1"/>
</dbReference>
<dbReference type="Pfam" id="PF00593">
    <property type="entry name" value="TonB_dep_Rec_b-barrel"/>
    <property type="match status" value="1"/>
</dbReference>
<dbReference type="GO" id="GO:0044718">
    <property type="term" value="P:siderophore transmembrane transport"/>
    <property type="evidence" value="ECO:0007669"/>
    <property type="project" value="TreeGrafter"/>
</dbReference>
<feature type="signal peptide" evidence="10">
    <location>
        <begin position="1"/>
        <end position="19"/>
    </location>
</feature>
<organism evidence="13 14">
    <name type="scientific">Sphingobacterium corticibacter</name>
    <dbReference type="NCBI Taxonomy" id="2171749"/>
    <lineage>
        <taxon>Bacteria</taxon>
        <taxon>Pseudomonadati</taxon>
        <taxon>Bacteroidota</taxon>
        <taxon>Sphingobacteriia</taxon>
        <taxon>Sphingobacteriales</taxon>
        <taxon>Sphingobacteriaceae</taxon>
        <taxon>Sphingobacterium</taxon>
    </lineage>
</organism>
<accession>A0A2T8HFI6</accession>
<dbReference type="Pfam" id="PF07715">
    <property type="entry name" value="Plug"/>
    <property type="match status" value="1"/>
</dbReference>
<dbReference type="InterPro" id="IPR037066">
    <property type="entry name" value="Plug_dom_sf"/>
</dbReference>
<dbReference type="SUPFAM" id="SSF49464">
    <property type="entry name" value="Carboxypeptidase regulatory domain-like"/>
    <property type="match status" value="1"/>
</dbReference>
<evidence type="ECO:0000313" key="14">
    <source>
        <dbReference type="Proteomes" id="UP000245627"/>
    </source>
</evidence>
<evidence type="ECO:0000259" key="12">
    <source>
        <dbReference type="Pfam" id="PF07715"/>
    </source>
</evidence>
<name>A0A2T8HFI6_9SPHI</name>
<dbReference type="InterPro" id="IPR012910">
    <property type="entry name" value="Plug_dom"/>
</dbReference>
<evidence type="ECO:0000256" key="2">
    <source>
        <dbReference type="ARBA" id="ARBA00022448"/>
    </source>
</evidence>
<protein>
    <submittedName>
        <fullName evidence="13">TonB-dependent receptor</fullName>
    </submittedName>
</protein>
<keyword evidence="6 8" id="KW-0472">Membrane</keyword>
<evidence type="ECO:0000256" key="3">
    <source>
        <dbReference type="ARBA" id="ARBA00022452"/>
    </source>
</evidence>
<dbReference type="InterPro" id="IPR000531">
    <property type="entry name" value="Beta-barrel_TonB"/>
</dbReference>
<dbReference type="RefSeq" id="WP_116776956.1">
    <property type="nucleotide sequence ID" value="NZ_QDKG01000007.1"/>
</dbReference>
<dbReference type="Gene3D" id="2.170.130.10">
    <property type="entry name" value="TonB-dependent receptor, plug domain"/>
    <property type="match status" value="1"/>
</dbReference>
<dbReference type="GO" id="GO:0009279">
    <property type="term" value="C:cell outer membrane"/>
    <property type="evidence" value="ECO:0007669"/>
    <property type="project" value="UniProtKB-SubCell"/>
</dbReference>
<gene>
    <name evidence="13" type="ORF">DC487_15875</name>
</gene>
<keyword evidence="3 8" id="KW-1134">Transmembrane beta strand</keyword>
<evidence type="ECO:0000256" key="9">
    <source>
        <dbReference type="RuleBase" id="RU003357"/>
    </source>
</evidence>
<dbReference type="AlphaFoldDB" id="A0A2T8HFI6"/>
<keyword evidence="7 8" id="KW-0998">Cell outer membrane</keyword>
<comment type="similarity">
    <text evidence="8 9">Belongs to the TonB-dependent receptor family.</text>
</comment>
<dbReference type="OrthoDB" id="9760333at2"/>
<evidence type="ECO:0000256" key="5">
    <source>
        <dbReference type="ARBA" id="ARBA00023077"/>
    </source>
</evidence>
<dbReference type="PROSITE" id="PS52016">
    <property type="entry name" value="TONB_DEPENDENT_REC_3"/>
    <property type="match status" value="1"/>
</dbReference>
<keyword evidence="10" id="KW-0732">Signal</keyword>
<proteinExistence type="inferred from homology"/>
<sequence length="786" mass="86831">MEKYFYTFLLTLLSLTIYAQTTSTITGTVSTKGGATTATVRIEGTTLATTTEENGHFTLTNVPTGNRRVLVDAIGYVPFRQLVSVLASNTPALQIALEADRLNLNEVVVSATRYDVNRKQSPVIVNVIGSKLMNATQSVAMSETLNYQPGVRLEVNCQNCGFTQVRMNGLDGSYSQILMNSRPIFSALNGVYGLDQIPTSMVERIEVVRGGGSALYGSNAIAGTINVITKDPIVNSWEINNNTSLIGGKSLDNNFSFNSSVVSEDLSHGATFYGAKRSREAYDADGDGFSEITKLESTAFGTKAFYKFSELNKLTMDFSAIKEFRRGGDRLNIAPHFTDITEQLNHNTIMGGLTFDQYTKDQRTKFSVYGSAQRTIRDSYYGGLGGERTAADSLLAANAYGTTKDFAFVGGGQLAHTLKNEDVFTTGIEYNHSNVDDEIPGYSRAIEQNVNSTGIYAQYEWKPTDRFKALLGGRFDHVNVSGTYFLGDISRSSDASVSAFSPRVTLLYDINEVFQLRGGYARGFRAPQAFDEDMHVSSVGGDQQFILLGEDLKTEFSNSYTASINFTKAIGSTQANILLEGFYTDIRNPFTYVSQGVIGDNLRLEQMVNGEGLYVTGSNIEIGLAPSDRLTFQFGGTIQTNRYREEQELFEGEDVVDGDPAVFTRNLVRTPNSYGYFNTNWRVVEDFGIDITGVYTGSMIVPHVVRESGFMDLVQSREFLEMNVRLSRMIHIKSSFSLELSAGVQNIFNSYQNDFDKGARRDSDYIYGPARPRTYFFGVKIGNFTH</sequence>
<dbReference type="Gene3D" id="2.60.40.1120">
    <property type="entry name" value="Carboxypeptidase-like, regulatory domain"/>
    <property type="match status" value="1"/>
</dbReference>
<dbReference type="Gene3D" id="2.40.170.20">
    <property type="entry name" value="TonB-dependent receptor, beta-barrel domain"/>
    <property type="match status" value="1"/>
</dbReference>
<dbReference type="PANTHER" id="PTHR30069:SF57">
    <property type="entry name" value="TONB-DEPENDENT RECEPTOR"/>
    <property type="match status" value="1"/>
</dbReference>
<feature type="domain" description="TonB-dependent receptor plug" evidence="12">
    <location>
        <begin position="119"/>
        <end position="224"/>
    </location>
</feature>
<keyword evidence="4 8" id="KW-0812">Transmembrane</keyword>
<evidence type="ECO:0000256" key="8">
    <source>
        <dbReference type="PROSITE-ProRule" id="PRU01360"/>
    </source>
</evidence>
<dbReference type="EMBL" id="QDKG01000007">
    <property type="protein sequence ID" value="PVH24209.1"/>
    <property type="molecule type" value="Genomic_DNA"/>
</dbReference>
<dbReference type="Pfam" id="PF13715">
    <property type="entry name" value="CarbopepD_reg_2"/>
    <property type="match status" value="1"/>
</dbReference>
<dbReference type="GO" id="GO:0015344">
    <property type="term" value="F:siderophore uptake transmembrane transporter activity"/>
    <property type="evidence" value="ECO:0007669"/>
    <property type="project" value="TreeGrafter"/>
</dbReference>
<keyword evidence="2 8" id="KW-0813">Transport</keyword>
<dbReference type="Proteomes" id="UP000245627">
    <property type="component" value="Unassembled WGS sequence"/>
</dbReference>
<keyword evidence="13" id="KW-0675">Receptor</keyword>
<feature type="chain" id="PRO_5015539284" evidence="10">
    <location>
        <begin position="20"/>
        <end position="786"/>
    </location>
</feature>
<evidence type="ECO:0000256" key="1">
    <source>
        <dbReference type="ARBA" id="ARBA00004571"/>
    </source>
</evidence>
<evidence type="ECO:0000313" key="13">
    <source>
        <dbReference type="EMBL" id="PVH24209.1"/>
    </source>
</evidence>